<comment type="caution">
    <text evidence="2">The sequence shown here is derived from an EMBL/GenBank/DDBJ whole genome shotgun (WGS) entry which is preliminary data.</text>
</comment>
<dbReference type="GO" id="GO:0051920">
    <property type="term" value="F:peroxiredoxin activity"/>
    <property type="evidence" value="ECO:0007669"/>
    <property type="project" value="InterPro"/>
</dbReference>
<proteinExistence type="predicted"/>
<dbReference type="PANTHER" id="PTHR35446">
    <property type="entry name" value="SI:CH211-175M2.5"/>
    <property type="match status" value="1"/>
</dbReference>
<dbReference type="Proteomes" id="UP000601435">
    <property type="component" value="Unassembled WGS sequence"/>
</dbReference>
<accession>A0A812QEW8</accession>
<dbReference type="InterPro" id="IPR029032">
    <property type="entry name" value="AhpD-like"/>
</dbReference>
<dbReference type="SUPFAM" id="SSF69118">
    <property type="entry name" value="AhpD-like"/>
    <property type="match status" value="1"/>
</dbReference>
<dbReference type="Pfam" id="PF02627">
    <property type="entry name" value="CMD"/>
    <property type="match status" value="1"/>
</dbReference>
<evidence type="ECO:0000313" key="3">
    <source>
        <dbReference type="Proteomes" id="UP000601435"/>
    </source>
</evidence>
<dbReference type="InterPro" id="IPR003779">
    <property type="entry name" value="CMD-like"/>
</dbReference>
<keyword evidence="3" id="KW-1185">Reference proteome</keyword>
<dbReference type="OrthoDB" id="10040445at2759"/>
<reference evidence="2" key="1">
    <citation type="submission" date="2021-02" db="EMBL/GenBank/DDBJ databases">
        <authorList>
            <person name="Dougan E. K."/>
            <person name="Rhodes N."/>
            <person name="Thang M."/>
            <person name="Chan C."/>
        </authorList>
    </citation>
    <scope>NUCLEOTIDE SEQUENCE</scope>
</reference>
<feature type="domain" description="Carboxymuconolactone decarboxylase-like" evidence="1">
    <location>
        <begin position="51"/>
        <end position="107"/>
    </location>
</feature>
<sequence>MVDFTLHTPETAPDGASERLAAAQKSLGFVPSLWAIQAEAPALLEGYQTLAAIFDKTSFTATERQTVMITVNFDNECTFCMAAHTGIAKSQGVPDDVIEALRNDTPLPDAKLEALRRFTRAVVTTRGWVEDSDVEAFLAAGYGRQQVLEVILGVGLKVLSNYTNHVADTPLNEAFQTFAWTKPSAQAAE</sequence>
<gene>
    <name evidence="2" type="ORF">SNEC2469_LOCUS10393</name>
</gene>
<evidence type="ECO:0000313" key="2">
    <source>
        <dbReference type="EMBL" id="CAE7383839.1"/>
    </source>
</evidence>
<name>A0A812QEW8_9DINO</name>
<protein>
    <recommendedName>
        <fullName evidence="1">Carboxymuconolactone decarboxylase-like domain-containing protein</fullName>
    </recommendedName>
</protein>
<dbReference type="AlphaFoldDB" id="A0A812QEW8"/>
<dbReference type="Gene3D" id="1.20.1290.10">
    <property type="entry name" value="AhpD-like"/>
    <property type="match status" value="1"/>
</dbReference>
<dbReference type="PANTHER" id="PTHR35446:SF3">
    <property type="entry name" value="CMD DOMAIN-CONTAINING PROTEIN"/>
    <property type="match status" value="1"/>
</dbReference>
<organism evidence="2 3">
    <name type="scientific">Symbiodinium necroappetens</name>
    <dbReference type="NCBI Taxonomy" id="1628268"/>
    <lineage>
        <taxon>Eukaryota</taxon>
        <taxon>Sar</taxon>
        <taxon>Alveolata</taxon>
        <taxon>Dinophyceae</taxon>
        <taxon>Suessiales</taxon>
        <taxon>Symbiodiniaceae</taxon>
        <taxon>Symbiodinium</taxon>
    </lineage>
</organism>
<evidence type="ECO:0000259" key="1">
    <source>
        <dbReference type="Pfam" id="PF02627"/>
    </source>
</evidence>
<dbReference type="EMBL" id="CAJNJA010016586">
    <property type="protein sequence ID" value="CAE7383839.1"/>
    <property type="molecule type" value="Genomic_DNA"/>
</dbReference>